<keyword evidence="1" id="KW-0812">Transmembrane</keyword>
<name>A0A232FKG4_9HYME</name>
<comment type="caution">
    <text evidence="2">The sequence shown here is derived from an EMBL/GenBank/DDBJ whole genome shotgun (WGS) entry which is preliminary data.</text>
</comment>
<evidence type="ECO:0000313" key="2">
    <source>
        <dbReference type="EMBL" id="OXU31224.1"/>
    </source>
</evidence>
<dbReference type="AlphaFoldDB" id="A0A232FKG4"/>
<proteinExistence type="predicted"/>
<sequence>MYDDIRRCMIDTLLIFISLPLTPVVLNKLKPLNESRPHIFILKGEFLVDRDENFAKIYVFDVLTCSTSAFVVMAVDTMYVRDLHRTLHWPLRYRQV</sequence>
<dbReference type="Proteomes" id="UP000215335">
    <property type="component" value="Unassembled WGS sequence"/>
</dbReference>
<evidence type="ECO:0000313" key="3">
    <source>
        <dbReference type="Proteomes" id="UP000215335"/>
    </source>
</evidence>
<organism evidence="2 3">
    <name type="scientific">Trichomalopsis sarcophagae</name>
    <dbReference type="NCBI Taxonomy" id="543379"/>
    <lineage>
        <taxon>Eukaryota</taxon>
        <taxon>Metazoa</taxon>
        <taxon>Ecdysozoa</taxon>
        <taxon>Arthropoda</taxon>
        <taxon>Hexapoda</taxon>
        <taxon>Insecta</taxon>
        <taxon>Pterygota</taxon>
        <taxon>Neoptera</taxon>
        <taxon>Endopterygota</taxon>
        <taxon>Hymenoptera</taxon>
        <taxon>Apocrita</taxon>
        <taxon>Proctotrupomorpha</taxon>
        <taxon>Chalcidoidea</taxon>
        <taxon>Pteromalidae</taxon>
        <taxon>Pteromalinae</taxon>
        <taxon>Trichomalopsis</taxon>
    </lineage>
</organism>
<evidence type="ECO:0000256" key="1">
    <source>
        <dbReference type="SAM" id="Phobius"/>
    </source>
</evidence>
<gene>
    <name evidence="2" type="ORF">TSAR_014758</name>
</gene>
<dbReference type="OrthoDB" id="7696577at2759"/>
<accession>A0A232FKG4</accession>
<dbReference type="EMBL" id="NNAY01000075">
    <property type="protein sequence ID" value="OXU31224.1"/>
    <property type="molecule type" value="Genomic_DNA"/>
</dbReference>
<feature type="transmembrane region" description="Helical" evidence="1">
    <location>
        <begin position="57"/>
        <end position="75"/>
    </location>
</feature>
<keyword evidence="1" id="KW-0472">Membrane</keyword>
<keyword evidence="1" id="KW-1133">Transmembrane helix</keyword>
<protein>
    <submittedName>
        <fullName evidence="2">Uncharacterized protein</fullName>
    </submittedName>
</protein>
<keyword evidence="3" id="KW-1185">Reference proteome</keyword>
<reference evidence="2 3" key="1">
    <citation type="journal article" date="2017" name="Curr. Biol.">
        <title>The Evolution of Venom by Co-option of Single-Copy Genes.</title>
        <authorList>
            <person name="Martinson E.O."/>
            <person name="Mrinalini"/>
            <person name="Kelkar Y.D."/>
            <person name="Chang C.H."/>
            <person name="Werren J.H."/>
        </authorList>
    </citation>
    <scope>NUCLEOTIDE SEQUENCE [LARGE SCALE GENOMIC DNA]</scope>
    <source>
        <strain evidence="2 3">Alberta</strain>
        <tissue evidence="2">Whole body</tissue>
    </source>
</reference>